<dbReference type="Gene3D" id="3.10.170.20">
    <property type="match status" value="1"/>
</dbReference>
<protein>
    <recommendedName>
        <fullName evidence="11">Leishmanolysin-like peptidase</fullName>
    </recommendedName>
</protein>
<dbReference type="GO" id="GO:0006508">
    <property type="term" value="P:proteolysis"/>
    <property type="evidence" value="ECO:0007669"/>
    <property type="project" value="UniProtKB-KW"/>
</dbReference>
<dbReference type="GO" id="GO:0016020">
    <property type="term" value="C:membrane"/>
    <property type="evidence" value="ECO:0007669"/>
    <property type="project" value="InterPro"/>
</dbReference>
<evidence type="ECO:0000256" key="7">
    <source>
        <dbReference type="PIRSR" id="PIRSR601577-1"/>
    </source>
</evidence>
<dbReference type="InterPro" id="IPR001577">
    <property type="entry name" value="Peptidase_M8"/>
</dbReference>
<dbReference type="Gene3D" id="3.90.132.10">
    <property type="entry name" value="Leishmanolysin , domain 2"/>
    <property type="match status" value="1"/>
</dbReference>
<comment type="caution">
    <text evidence="9">The sequence shown here is derived from an EMBL/GenBank/DDBJ whole genome shotgun (WGS) entry which is preliminary data.</text>
</comment>
<evidence type="ECO:0000313" key="9">
    <source>
        <dbReference type="EMBL" id="TDH73764.1"/>
    </source>
</evidence>
<keyword evidence="3 8" id="KW-0479">Metal-binding</keyword>
<evidence type="ECO:0000256" key="4">
    <source>
        <dbReference type="ARBA" id="ARBA00022801"/>
    </source>
</evidence>
<gene>
    <name evidence="9" type="ORF">CCR75_003640</name>
</gene>
<keyword evidence="2" id="KW-0645">Protease</keyword>
<feature type="binding site" evidence="8">
    <location>
        <position position="182"/>
    </location>
    <ligand>
        <name>Zn(2+)</name>
        <dbReference type="ChEBI" id="CHEBI:29105"/>
        <note>catalytic</note>
    </ligand>
</feature>
<dbReference type="PANTHER" id="PTHR10942:SF0">
    <property type="entry name" value="LEISHMANOLYSIN-LIKE PEPTIDASE"/>
    <property type="match status" value="1"/>
</dbReference>
<organism evidence="9 10">
    <name type="scientific">Bremia lactucae</name>
    <name type="common">Lettuce downy mildew</name>
    <dbReference type="NCBI Taxonomy" id="4779"/>
    <lineage>
        <taxon>Eukaryota</taxon>
        <taxon>Sar</taxon>
        <taxon>Stramenopiles</taxon>
        <taxon>Oomycota</taxon>
        <taxon>Peronosporomycetes</taxon>
        <taxon>Peronosporales</taxon>
        <taxon>Peronosporaceae</taxon>
        <taxon>Bremia</taxon>
    </lineage>
</organism>
<feature type="binding site" evidence="8">
    <location>
        <position position="281"/>
    </location>
    <ligand>
        <name>Zn(2+)</name>
        <dbReference type="ChEBI" id="CHEBI:29105"/>
        <note>catalytic</note>
    </ligand>
</feature>
<evidence type="ECO:0000256" key="1">
    <source>
        <dbReference type="ARBA" id="ARBA00005860"/>
    </source>
</evidence>
<dbReference type="RefSeq" id="XP_067823262.1">
    <property type="nucleotide sequence ID" value="XM_067961734.1"/>
</dbReference>
<evidence type="ECO:0000256" key="5">
    <source>
        <dbReference type="ARBA" id="ARBA00022833"/>
    </source>
</evidence>
<reference evidence="9 10" key="1">
    <citation type="journal article" date="2021" name="Genome Biol.">
        <title>AFLAP: assembly-free linkage analysis pipeline using k-mers from genome sequencing data.</title>
        <authorList>
            <person name="Fletcher K."/>
            <person name="Zhang L."/>
            <person name="Gil J."/>
            <person name="Han R."/>
            <person name="Cavanaugh K."/>
            <person name="Michelmore R."/>
        </authorList>
    </citation>
    <scope>NUCLEOTIDE SEQUENCE [LARGE SCALE GENOMIC DNA]</scope>
    <source>
        <strain evidence="9 10">SF5</strain>
    </source>
</reference>
<dbReference type="Pfam" id="PF01457">
    <property type="entry name" value="Peptidase_M8"/>
    <property type="match status" value="2"/>
</dbReference>
<dbReference type="OrthoDB" id="527990at2759"/>
<dbReference type="AlphaFoldDB" id="A0A976NZF5"/>
<dbReference type="GO" id="GO:0004222">
    <property type="term" value="F:metalloendopeptidase activity"/>
    <property type="evidence" value="ECO:0007669"/>
    <property type="project" value="InterPro"/>
</dbReference>
<evidence type="ECO:0008006" key="11">
    <source>
        <dbReference type="Google" id="ProtNLM"/>
    </source>
</evidence>
<dbReference type="KEGG" id="blac:94347405"/>
<name>A0A976NZF5_BRELC</name>
<comment type="similarity">
    <text evidence="1">Belongs to the peptidase M8 family.</text>
</comment>
<evidence type="ECO:0000256" key="6">
    <source>
        <dbReference type="ARBA" id="ARBA00023049"/>
    </source>
</evidence>
<keyword evidence="6 8" id="KW-0482">Metalloprotease</keyword>
<dbReference type="PANTHER" id="PTHR10942">
    <property type="entry name" value="LEISHMANOLYSIN-LIKE PEPTIDASE"/>
    <property type="match status" value="1"/>
</dbReference>
<dbReference type="GeneID" id="94347405"/>
<sequence>MVLLSLFHGCLHDSIDHQLPEEDLTTFQTFESTPFRNHSRPVQITPYYDETAFQLLSQEKRAMLYRIIPEAIRRFQAALQYKGTKRPTNVQGPMDDVSSHLLNAVSLESVSIWKLRAKRIRPSLLYIRAASTSYCTNCILVYTSSSVRLIHFQDANFCPSQISASLENFQAQVSTTMHEMTHALGFSSPFFSYSDGTPRTSRDSQGRPPIFETGTCPNNSTIDYYVELSTYTIQNFQERGHVVAKMVTPKVAAFVKAHFGCHTLEGAEIEQQDNSGCLGTHWEERIFESEYMASRFNVGVFLKVPDGIVPILLECILENSVDVILRTENVFFPKREIKWHLITFVRITMKKAAHFDQFAPFRQAE</sequence>
<dbReference type="SUPFAM" id="SSF55486">
    <property type="entry name" value="Metalloproteases ('zincins'), catalytic domain"/>
    <property type="match status" value="1"/>
</dbReference>
<feature type="binding site" evidence="8">
    <location>
        <position position="178"/>
    </location>
    <ligand>
        <name>Zn(2+)</name>
        <dbReference type="ChEBI" id="CHEBI:29105"/>
        <note>catalytic</note>
    </ligand>
</feature>
<accession>A0A976NZF5</accession>
<evidence type="ECO:0000256" key="8">
    <source>
        <dbReference type="PIRSR" id="PIRSR601577-2"/>
    </source>
</evidence>
<dbReference type="GO" id="GO:0005737">
    <property type="term" value="C:cytoplasm"/>
    <property type="evidence" value="ECO:0007669"/>
    <property type="project" value="TreeGrafter"/>
</dbReference>
<evidence type="ECO:0000256" key="2">
    <source>
        <dbReference type="ARBA" id="ARBA00022670"/>
    </source>
</evidence>
<proteinExistence type="inferred from homology"/>
<dbReference type="Proteomes" id="UP000294530">
    <property type="component" value="Unassembled WGS sequence"/>
</dbReference>
<comment type="cofactor">
    <cofactor evidence="8">
        <name>Zn(2+)</name>
        <dbReference type="ChEBI" id="CHEBI:29105"/>
    </cofactor>
    <text evidence="8">Binds 1 zinc ion per subunit.</text>
</comment>
<dbReference type="GO" id="GO:0046872">
    <property type="term" value="F:metal ion binding"/>
    <property type="evidence" value="ECO:0007669"/>
    <property type="project" value="UniProtKB-KW"/>
</dbReference>
<evidence type="ECO:0000313" key="10">
    <source>
        <dbReference type="Proteomes" id="UP000294530"/>
    </source>
</evidence>
<keyword evidence="10" id="KW-1185">Reference proteome</keyword>
<evidence type="ECO:0000256" key="3">
    <source>
        <dbReference type="ARBA" id="ARBA00022723"/>
    </source>
</evidence>
<dbReference type="EMBL" id="SHOA02000018">
    <property type="protein sequence ID" value="TDH73764.1"/>
    <property type="molecule type" value="Genomic_DNA"/>
</dbReference>
<keyword evidence="4" id="KW-0378">Hydrolase</keyword>
<feature type="active site" evidence="7">
    <location>
        <position position="179"/>
    </location>
</feature>
<keyword evidence="5 8" id="KW-0862">Zinc</keyword>
<dbReference type="GO" id="GO:0007155">
    <property type="term" value="P:cell adhesion"/>
    <property type="evidence" value="ECO:0007669"/>
    <property type="project" value="InterPro"/>
</dbReference>